<organism evidence="1 2">
    <name type="scientific">Willisornis vidua</name>
    <name type="common">Xingu scale-backed antbird</name>
    <dbReference type="NCBI Taxonomy" id="1566151"/>
    <lineage>
        <taxon>Eukaryota</taxon>
        <taxon>Metazoa</taxon>
        <taxon>Chordata</taxon>
        <taxon>Craniata</taxon>
        <taxon>Vertebrata</taxon>
        <taxon>Euteleostomi</taxon>
        <taxon>Archelosauria</taxon>
        <taxon>Archosauria</taxon>
        <taxon>Dinosauria</taxon>
        <taxon>Saurischia</taxon>
        <taxon>Theropoda</taxon>
        <taxon>Coelurosauria</taxon>
        <taxon>Aves</taxon>
        <taxon>Neognathae</taxon>
        <taxon>Neoaves</taxon>
        <taxon>Telluraves</taxon>
        <taxon>Australaves</taxon>
        <taxon>Passeriformes</taxon>
        <taxon>Thamnophilidae</taxon>
        <taxon>Willisornis</taxon>
    </lineage>
</organism>
<dbReference type="EMBL" id="WHWB01034706">
    <property type="protein sequence ID" value="KAJ7405454.1"/>
    <property type="molecule type" value="Genomic_DNA"/>
</dbReference>
<reference evidence="1" key="1">
    <citation type="submission" date="2019-10" db="EMBL/GenBank/DDBJ databases">
        <authorList>
            <person name="Soares A.E.R."/>
            <person name="Aleixo A."/>
            <person name="Schneider P."/>
            <person name="Miyaki C.Y."/>
            <person name="Schneider M.P."/>
            <person name="Mello C."/>
            <person name="Vasconcelos A.T.R."/>
        </authorList>
    </citation>
    <scope>NUCLEOTIDE SEQUENCE</scope>
    <source>
        <tissue evidence="1">Muscle</tissue>
    </source>
</reference>
<gene>
    <name evidence="1" type="primary">SPATA17</name>
    <name evidence="1" type="ORF">WISP_139438</name>
</gene>
<keyword evidence="2" id="KW-1185">Reference proteome</keyword>
<dbReference type="Proteomes" id="UP001145742">
    <property type="component" value="Unassembled WGS sequence"/>
</dbReference>
<evidence type="ECO:0000313" key="2">
    <source>
        <dbReference type="Proteomes" id="UP001145742"/>
    </source>
</evidence>
<evidence type="ECO:0000313" key="1">
    <source>
        <dbReference type="EMBL" id="KAJ7405454.1"/>
    </source>
</evidence>
<comment type="caution">
    <text evidence="1">The sequence shown here is derived from an EMBL/GenBank/DDBJ whole genome shotgun (WGS) entry which is preliminary data.</text>
</comment>
<proteinExistence type="predicted"/>
<dbReference type="PROSITE" id="PS50096">
    <property type="entry name" value="IQ"/>
    <property type="match status" value="2"/>
</dbReference>
<accession>A0ABQ9CS61</accession>
<dbReference type="Gene3D" id="1.20.5.190">
    <property type="match status" value="1"/>
</dbReference>
<dbReference type="Pfam" id="PF00612">
    <property type="entry name" value="IQ"/>
    <property type="match status" value="1"/>
</dbReference>
<name>A0ABQ9CS61_9PASS</name>
<protein>
    <submittedName>
        <fullName evidence="1">Spermatogenesis associated 17</fullName>
    </submittedName>
</protein>
<sequence length="456" mass="53259">MAAAASGGREHGASMAALARLQQRLSELRDEYFLVHRSIDEDRKIKYKAAVKIQSWFRGWRVRAYLSDNQNSEPIQKRWRGYYVRKYIHNFYALKKYLQAVSVNNAFVSAFDVLIHGHYFKEQWKQTDKIQGDHDHYFLIVNERSELEVYTKMKENEEKMKDLEKKEKEKKYQARKMHYLLSTEQVPLPIFVPIVYKSLNKLKSKVTQSSAQIPGIYNSPFRKSPDPMELLLQKSKPLSHRRQQTKSPFAYEHYDWPTCKKPPAFVTALPLPPIGRQKPQGPFRGTAEVLCQRYKPLEPTLRAAESINSPLEKAREEIKREKCRNPIHDNEFLPFSSYRRNEKYEPSLCRSGKYVQEAYGTKHFREVYPKKWVADKGDRALALVAQRGCSISILGPLRMEWDVEHIIGLMWHNAVCRNLGGTVTACPLHPMIESAVTSILIIMNIQLNDHDYDYHN</sequence>
<dbReference type="InterPro" id="IPR000048">
    <property type="entry name" value="IQ_motif_EF-hand-BS"/>
</dbReference>